<reference evidence="1" key="1">
    <citation type="submission" date="2020-04" db="EMBL/GenBank/DDBJ databases">
        <authorList>
            <person name="Chiriac C."/>
            <person name="Salcher M."/>
            <person name="Ghai R."/>
            <person name="Kavagutti S V."/>
        </authorList>
    </citation>
    <scope>NUCLEOTIDE SEQUENCE</scope>
</reference>
<sequence>MTEITQADRDAAASGYYAWIGNNRVIPQRMRDGEADDHSMVQAFARHREQAVAHPATPEPAGELVEALEALLAEARERGGGVSNGERLGCTALSRYAKGGA</sequence>
<proteinExistence type="predicted"/>
<organism evidence="1">
    <name type="scientific">uncultured Caudovirales phage</name>
    <dbReference type="NCBI Taxonomy" id="2100421"/>
    <lineage>
        <taxon>Viruses</taxon>
        <taxon>Duplodnaviria</taxon>
        <taxon>Heunggongvirae</taxon>
        <taxon>Uroviricota</taxon>
        <taxon>Caudoviricetes</taxon>
        <taxon>Peduoviridae</taxon>
        <taxon>Maltschvirus</taxon>
        <taxon>Maltschvirus maltsch</taxon>
    </lineage>
</organism>
<gene>
    <name evidence="1" type="ORF">UFOVP5_26</name>
</gene>
<accession>A0A6J5KKR0</accession>
<name>A0A6J5KKR0_9CAUD</name>
<protein>
    <submittedName>
        <fullName evidence="1">Uncharacterized protein</fullName>
    </submittedName>
</protein>
<evidence type="ECO:0000313" key="1">
    <source>
        <dbReference type="EMBL" id="CAB4120789.1"/>
    </source>
</evidence>
<dbReference type="EMBL" id="LR796135">
    <property type="protein sequence ID" value="CAB4120789.1"/>
    <property type="molecule type" value="Genomic_DNA"/>
</dbReference>